<feature type="transmembrane region" description="Helical" evidence="20">
    <location>
        <begin position="332"/>
        <end position="351"/>
    </location>
</feature>
<evidence type="ECO:0000256" key="8">
    <source>
        <dbReference type="ARBA" id="ARBA00022553"/>
    </source>
</evidence>
<dbReference type="Proteomes" id="UP001596043">
    <property type="component" value="Unassembled WGS sequence"/>
</dbReference>
<dbReference type="Gene3D" id="3.30.565.10">
    <property type="entry name" value="Histidine kinase-like ATPase, C-terminal domain"/>
    <property type="match status" value="1"/>
</dbReference>
<feature type="coiled-coil region" evidence="19">
    <location>
        <begin position="410"/>
        <end position="437"/>
    </location>
</feature>
<comment type="cofactor">
    <cofactor evidence="2">
        <name>[4Fe-4S] cluster</name>
        <dbReference type="ChEBI" id="CHEBI:49883"/>
    </cofactor>
</comment>
<sequence length="591" mass="68362">MIILIELISVRTIHSQELQLEKIDSLIESRDLDFAKEYIEQLDVVNFDSHQKARLYYSFGKLLYYRDENSKSYDILLKSKSLITNTNDLELEFKINDLLYDVISSTTKHPIKPISLIKENCKISQKTQLPEHLYYCKYYYMNNAYKKGDYHNTLSILKEMYNIANQANLYAKMRACQINMGSIHNLLGNKDSTLYYYRQMEKLNIHVKDSLNLSYLYNNFGTFYRDNIQYDLALEYFYKADSIPLNQEVSSTKLIYIENIADVYLRKLDYKNAALQFKRFTQMSDSLNRFKQLKDINELEAKFQNAEKEKIILEQEKENLELEVKNKRSQTITYGLGAFLLLGSIIAFLVYRNTKRKQRIAEQDRELQIQKTETILKEKELETINAMVSGQEKERLRLAGELHDNIGSTLATVRMQVENLERNLDKVENPKALLQKANLLINETYEKVRGISHKSNSGVMAKEGLLPAVEKLARTVSATNQLAIDVQDFGLENRIPNELEITIFRIIQELVTNIVKHAQATEATISLTQHDNELNIMVEDNGKGFKVGKLEEKDGMGLGSIERRVEHLEGTMEVDSAQGRGTSVSIDIPIQ</sequence>
<proteinExistence type="predicted"/>
<evidence type="ECO:0000256" key="11">
    <source>
        <dbReference type="ARBA" id="ARBA00022741"/>
    </source>
</evidence>
<evidence type="ECO:0000256" key="12">
    <source>
        <dbReference type="ARBA" id="ARBA00022777"/>
    </source>
</evidence>
<dbReference type="InterPro" id="IPR005467">
    <property type="entry name" value="His_kinase_dom"/>
</dbReference>
<keyword evidence="6" id="KW-0004">4Fe-4S</keyword>
<evidence type="ECO:0000256" key="2">
    <source>
        <dbReference type="ARBA" id="ARBA00001966"/>
    </source>
</evidence>
<keyword evidence="10" id="KW-0479">Metal-binding</keyword>
<evidence type="ECO:0000256" key="17">
    <source>
        <dbReference type="ARBA" id="ARBA00024827"/>
    </source>
</evidence>
<evidence type="ECO:0000256" key="13">
    <source>
        <dbReference type="ARBA" id="ARBA00022840"/>
    </source>
</evidence>
<keyword evidence="13 22" id="KW-0067">ATP-binding</keyword>
<feature type="domain" description="Histidine kinase" evidence="21">
    <location>
        <begin position="503"/>
        <end position="591"/>
    </location>
</feature>
<keyword evidence="19" id="KW-0175">Coiled coil</keyword>
<dbReference type="InterPro" id="IPR050482">
    <property type="entry name" value="Sensor_HK_TwoCompSys"/>
</dbReference>
<dbReference type="InterPro" id="IPR003594">
    <property type="entry name" value="HATPase_dom"/>
</dbReference>
<evidence type="ECO:0000256" key="20">
    <source>
        <dbReference type="SAM" id="Phobius"/>
    </source>
</evidence>
<dbReference type="CDD" id="cd16917">
    <property type="entry name" value="HATPase_UhpB-NarQ-NarX-like"/>
    <property type="match status" value="1"/>
</dbReference>
<dbReference type="PRINTS" id="PR00344">
    <property type="entry name" value="BCTRLSENSOR"/>
</dbReference>
<dbReference type="Pfam" id="PF07730">
    <property type="entry name" value="HisKA_3"/>
    <property type="match status" value="1"/>
</dbReference>
<dbReference type="InterPro" id="IPR004358">
    <property type="entry name" value="Sig_transdc_His_kin-like_C"/>
</dbReference>
<evidence type="ECO:0000313" key="22">
    <source>
        <dbReference type="EMBL" id="MFC4633181.1"/>
    </source>
</evidence>
<dbReference type="InterPro" id="IPR036890">
    <property type="entry name" value="HATPase_C_sf"/>
</dbReference>
<keyword evidence="20" id="KW-0812">Transmembrane</keyword>
<evidence type="ECO:0000256" key="9">
    <source>
        <dbReference type="ARBA" id="ARBA00022679"/>
    </source>
</evidence>
<keyword evidence="15" id="KW-0902">Two-component regulatory system</keyword>
<dbReference type="Gene3D" id="1.20.5.1930">
    <property type="match status" value="1"/>
</dbReference>
<evidence type="ECO:0000256" key="14">
    <source>
        <dbReference type="ARBA" id="ARBA00023004"/>
    </source>
</evidence>
<evidence type="ECO:0000256" key="7">
    <source>
        <dbReference type="ARBA" id="ARBA00022490"/>
    </source>
</evidence>
<keyword evidence="23" id="KW-1185">Reference proteome</keyword>
<evidence type="ECO:0000256" key="15">
    <source>
        <dbReference type="ARBA" id="ARBA00023012"/>
    </source>
</evidence>
<evidence type="ECO:0000259" key="21">
    <source>
        <dbReference type="PROSITE" id="PS50109"/>
    </source>
</evidence>
<evidence type="ECO:0000256" key="10">
    <source>
        <dbReference type="ARBA" id="ARBA00022723"/>
    </source>
</evidence>
<evidence type="ECO:0000313" key="23">
    <source>
        <dbReference type="Proteomes" id="UP001596043"/>
    </source>
</evidence>
<keyword evidence="8" id="KW-0597">Phosphoprotein</keyword>
<comment type="caution">
    <text evidence="22">The sequence shown here is derived from an EMBL/GenBank/DDBJ whole genome shotgun (WGS) entry which is preliminary data.</text>
</comment>
<keyword evidence="20" id="KW-1133">Transmembrane helix</keyword>
<comment type="subcellular location">
    <subcellularLocation>
        <location evidence="3">Cytoplasm</location>
    </subcellularLocation>
</comment>
<dbReference type="InterPro" id="IPR011990">
    <property type="entry name" value="TPR-like_helical_dom_sf"/>
</dbReference>
<dbReference type="SUPFAM" id="SSF48452">
    <property type="entry name" value="TPR-like"/>
    <property type="match status" value="1"/>
</dbReference>
<organism evidence="22 23">
    <name type="scientific">Dokdonia ponticola</name>
    <dbReference type="NCBI Taxonomy" id="2041041"/>
    <lineage>
        <taxon>Bacteria</taxon>
        <taxon>Pseudomonadati</taxon>
        <taxon>Bacteroidota</taxon>
        <taxon>Flavobacteriia</taxon>
        <taxon>Flavobacteriales</taxon>
        <taxon>Flavobacteriaceae</taxon>
        <taxon>Dokdonia</taxon>
    </lineage>
</organism>
<accession>A0ABV9HV52</accession>
<feature type="coiled-coil region" evidence="19">
    <location>
        <begin position="289"/>
        <end position="330"/>
    </location>
</feature>
<comment type="catalytic activity">
    <reaction evidence="1">
        <text>ATP + protein L-histidine = ADP + protein N-phospho-L-histidine.</text>
        <dbReference type="EC" id="2.7.13.3"/>
    </reaction>
</comment>
<evidence type="ECO:0000256" key="1">
    <source>
        <dbReference type="ARBA" id="ARBA00000085"/>
    </source>
</evidence>
<name>A0ABV9HV52_9FLAO</name>
<reference evidence="23" key="1">
    <citation type="journal article" date="2019" name="Int. J. Syst. Evol. Microbiol.">
        <title>The Global Catalogue of Microorganisms (GCM) 10K type strain sequencing project: providing services to taxonomists for standard genome sequencing and annotation.</title>
        <authorList>
            <consortium name="The Broad Institute Genomics Platform"/>
            <consortium name="The Broad Institute Genome Sequencing Center for Infectious Disease"/>
            <person name="Wu L."/>
            <person name="Ma J."/>
        </authorList>
    </citation>
    <scope>NUCLEOTIDE SEQUENCE [LARGE SCALE GENOMIC DNA]</scope>
    <source>
        <strain evidence="23">YJ-61-S</strain>
    </source>
</reference>
<dbReference type="GO" id="GO:0005524">
    <property type="term" value="F:ATP binding"/>
    <property type="evidence" value="ECO:0007669"/>
    <property type="project" value="UniProtKB-KW"/>
</dbReference>
<evidence type="ECO:0000256" key="18">
    <source>
        <dbReference type="ARBA" id="ARBA00030800"/>
    </source>
</evidence>
<keyword evidence="12" id="KW-0418">Kinase</keyword>
<evidence type="ECO:0000256" key="4">
    <source>
        <dbReference type="ARBA" id="ARBA00012438"/>
    </source>
</evidence>
<evidence type="ECO:0000256" key="19">
    <source>
        <dbReference type="SAM" id="Coils"/>
    </source>
</evidence>
<dbReference type="PANTHER" id="PTHR24421:SF10">
    <property type="entry name" value="NITRATE_NITRITE SENSOR PROTEIN NARQ"/>
    <property type="match status" value="1"/>
</dbReference>
<dbReference type="Pfam" id="PF02518">
    <property type="entry name" value="HATPase_c"/>
    <property type="match status" value="1"/>
</dbReference>
<dbReference type="SUPFAM" id="SSF55874">
    <property type="entry name" value="ATPase domain of HSP90 chaperone/DNA topoisomerase II/histidine kinase"/>
    <property type="match status" value="1"/>
</dbReference>
<dbReference type="RefSeq" id="WP_379977375.1">
    <property type="nucleotide sequence ID" value="NZ_JBHSFV010000002.1"/>
</dbReference>
<dbReference type="EMBL" id="JBHSFV010000002">
    <property type="protein sequence ID" value="MFC4633181.1"/>
    <property type="molecule type" value="Genomic_DNA"/>
</dbReference>
<evidence type="ECO:0000256" key="16">
    <source>
        <dbReference type="ARBA" id="ARBA00023014"/>
    </source>
</evidence>
<comment type="function">
    <text evidence="17">Member of the two-component regulatory system NreB/NreC involved in the control of dissimilatory nitrate/nitrite reduction in response to oxygen. NreB functions as a direct oxygen sensor histidine kinase which is autophosphorylated, in the absence of oxygen, probably at the conserved histidine residue, and transfers its phosphate group probably to a conserved aspartate residue of NreC. NreB/NreC activates the expression of the nitrate (narGHJI) and nitrite (nir) reductase operons, as well as the putative nitrate transporter gene narT.</text>
</comment>
<keyword evidence="14" id="KW-0408">Iron</keyword>
<keyword evidence="11" id="KW-0547">Nucleotide-binding</keyword>
<evidence type="ECO:0000256" key="3">
    <source>
        <dbReference type="ARBA" id="ARBA00004496"/>
    </source>
</evidence>
<evidence type="ECO:0000256" key="5">
    <source>
        <dbReference type="ARBA" id="ARBA00017322"/>
    </source>
</evidence>
<dbReference type="PROSITE" id="PS50109">
    <property type="entry name" value="HIS_KIN"/>
    <property type="match status" value="1"/>
</dbReference>
<dbReference type="EC" id="2.7.13.3" evidence="4"/>
<dbReference type="Gene3D" id="1.25.40.10">
    <property type="entry name" value="Tetratricopeptide repeat domain"/>
    <property type="match status" value="1"/>
</dbReference>
<protein>
    <recommendedName>
        <fullName evidence="5">Oxygen sensor histidine kinase NreB</fullName>
        <ecNumber evidence="4">2.7.13.3</ecNumber>
    </recommendedName>
    <alternativeName>
        <fullName evidence="18">Nitrogen regulation protein B</fullName>
    </alternativeName>
</protein>
<gene>
    <name evidence="22" type="ORF">ACFO3O_04645</name>
</gene>
<keyword evidence="16" id="KW-0411">Iron-sulfur</keyword>
<keyword evidence="20" id="KW-0472">Membrane</keyword>
<evidence type="ECO:0000256" key="6">
    <source>
        <dbReference type="ARBA" id="ARBA00022485"/>
    </source>
</evidence>
<keyword evidence="7" id="KW-0963">Cytoplasm</keyword>
<dbReference type="PANTHER" id="PTHR24421">
    <property type="entry name" value="NITRATE/NITRITE SENSOR PROTEIN NARX-RELATED"/>
    <property type="match status" value="1"/>
</dbReference>
<dbReference type="SMART" id="SM00387">
    <property type="entry name" value="HATPase_c"/>
    <property type="match status" value="1"/>
</dbReference>
<dbReference type="InterPro" id="IPR011712">
    <property type="entry name" value="Sig_transdc_His_kin_sub3_dim/P"/>
</dbReference>
<keyword evidence="9" id="KW-0808">Transferase</keyword>